<comment type="caution">
    <text evidence="1">The sequence shown here is derived from an EMBL/GenBank/DDBJ whole genome shotgun (WGS) entry which is preliminary data.</text>
</comment>
<gene>
    <name evidence="1" type="ORF">DYBT9275_02743</name>
</gene>
<dbReference type="Proteomes" id="UP000680038">
    <property type="component" value="Unassembled WGS sequence"/>
</dbReference>
<dbReference type="EMBL" id="CAJRAF010000002">
    <property type="protein sequence ID" value="CAG5001797.1"/>
    <property type="molecule type" value="Genomic_DNA"/>
</dbReference>
<sequence>MDQNSESKIELTANNLKNALWDTLQKVQSGNMEPGQADSIATSAREILRTTSVQLKVAQQSKRPIPSDVLSFSENQK</sequence>
<name>A0A916JCR6_9BACT</name>
<proteinExistence type="predicted"/>
<organism evidence="1 2">
    <name type="scientific">Dyadobacter helix</name>
    <dbReference type="NCBI Taxonomy" id="2822344"/>
    <lineage>
        <taxon>Bacteria</taxon>
        <taxon>Pseudomonadati</taxon>
        <taxon>Bacteroidota</taxon>
        <taxon>Cytophagia</taxon>
        <taxon>Cytophagales</taxon>
        <taxon>Spirosomataceae</taxon>
        <taxon>Dyadobacter</taxon>
    </lineage>
</organism>
<evidence type="ECO:0000313" key="1">
    <source>
        <dbReference type="EMBL" id="CAG5001797.1"/>
    </source>
</evidence>
<evidence type="ECO:0000313" key="2">
    <source>
        <dbReference type="Proteomes" id="UP000680038"/>
    </source>
</evidence>
<accession>A0A916JCR6</accession>
<dbReference type="AlphaFoldDB" id="A0A916JCR6"/>
<protein>
    <submittedName>
        <fullName evidence="1">Uncharacterized protein</fullName>
    </submittedName>
</protein>
<reference evidence="1" key="1">
    <citation type="submission" date="2021-04" db="EMBL/GenBank/DDBJ databases">
        <authorList>
            <person name="Rodrigo-Torres L."/>
            <person name="Arahal R. D."/>
            <person name="Lucena T."/>
        </authorList>
    </citation>
    <scope>NUCLEOTIDE SEQUENCE</scope>
    <source>
        <strain evidence="1">CECT 9275</strain>
    </source>
</reference>
<keyword evidence="2" id="KW-1185">Reference proteome</keyword>